<keyword evidence="7" id="KW-0547">Nucleotide-binding</keyword>
<accession>A0A9D2G9W6</accession>
<keyword evidence="7" id="KW-0378">Hydrolase</keyword>
<dbReference type="PANTHER" id="PTHR13710">
    <property type="entry name" value="DNA HELICASE RECQ FAMILY MEMBER"/>
    <property type="match status" value="1"/>
</dbReference>
<dbReference type="GO" id="GO:0005737">
    <property type="term" value="C:cytoplasm"/>
    <property type="evidence" value="ECO:0007669"/>
    <property type="project" value="TreeGrafter"/>
</dbReference>
<dbReference type="Proteomes" id="UP000824116">
    <property type="component" value="Unassembled WGS sequence"/>
</dbReference>
<dbReference type="EC" id="5.6.2.4" evidence="5"/>
<keyword evidence="7" id="KW-0347">Helicase</keyword>
<feature type="non-terminal residue" evidence="7">
    <location>
        <position position="100"/>
    </location>
</feature>
<reference evidence="7" key="2">
    <citation type="submission" date="2021-04" db="EMBL/GenBank/DDBJ databases">
        <authorList>
            <person name="Gilroy R."/>
        </authorList>
    </citation>
    <scope>NUCLEOTIDE SEQUENCE</scope>
    <source>
        <strain evidence="7">CHK196-3914</strain>
    </source>
</reference>
<dbReference type="SUPFAM" id="SSF52540">
    <property type="entry name" value="P-loop containing nucleoside triphosphate hydrolases"/>
    <property type="match status" value="1"/>
</dbReference>
<evidence type="ECO:0000259" key="6">
    <source>
        <dbReference type="PROSITE" id="PS51192"/>
    </source>
</evidence>
<dbReference type="Gene3D" id="3.40.50.300">
    <property type="entry name" value="P-loop containing nucleotide triphosphate hydrolases"/>
    <property type="match status" value="1"/>
</dbReference>
<dbReference type="GO" id="GO:0030894">
    <property type="term" value="C:replisome"/>
    <property type="evidence" value="ECO:0007669"/>
    <property type="project" value="TreeGrafter"/>
</dbReference>
<dbReference type="Pfam" id="PF00270">
    <property type="entry name" value="DEAD"/>
    <property type="match status" value="1"/>
</dbReference>
<dbReference type="InterPro" id="IPR014001">
    <property type="entry name" value="Helicase_ATP-bd"/>
</dbReference>
<proteinExistence type="inferred from homology"/>
<reference evidence="7" key="1">
    <citation type="journal article" date="2021" name="PeerJ">
        <title>Extensive microbial diversity within the chicken gut microbiome revealed by metagenomics and culture.</title>
        <authorList>
            <person name="Gilroy R."/>
            <person name="Ravi A."/>
            <person name="Getino M."/>
            <person name="Pursley I."/>
            <person name="Horton D.L."/>
            <person name="Alikhan N.F."/>
            <person name="Baker D."/>
            <person name="Gharbi K."/>
            <person name="Hall N."/>
            <person name="Watson M."/>
            <person name="Adriaenssens E.M."/>
            <person name="Foster-Nyarko E."/>
            <person name="Jarju S."/>
            <person name="Secka A."/>
            <person name="Antonio M."/>
            <person name="Oren A."/>
            <person name="Chaudhuri R.R."/>
            <person name="La Ragione R."/>
            <person name="Hildebrand F."/>
            <person name="Pallen M.J."/>
        </authorList>
    </citation>
    <scope>NUCLEOTIDE SEQUENCE</scope>
    <source>
        <strain evidence="7">CHK196-3914</strain>
    </source>
</reference>
<dbReference type="GO" id="GO:0003677">
    <property type="term" value="F:DNA binding"/>
    <property type="evidence" value="ECO:0007669"/>
    <property type="project" value="UniProtKB-KW"/>
</dbReference>
<sequence length="100" mass="10796">MKKQTLKTYFGYDSFRPGQEEIIDHILAGEDVLAVMPTGAGKSLCYQLPALLMPGITVVVSPLISLMMDQVKALNEAGIHAAYINSSLTENQTAKALELA</sequence>
<organism evidence="7 8">
    <name type="scientific">Candidatus Mediterraneibacter stercoravium</name>
    <dbReference type="NCBI Taxonomy" id="2838685"/>
    <lineage>
        <taxon>Bacteria</taxon>
        <taxon>Bacillati</taxon>
        <taxon>Bacillota</taxon>
        <taxon>Clostridia</taxon>
        <taxon>Lachnospirales</taxon>
        <taxon>Lachnospiraceae</taxon>
        <taxon>Mediterraneibacter</taxon>
    </lineage>
</organism>
<comment type="caution">
    <text evidence="7">The sequence shown here is derived from an EMBL/GenBank/DDBJ whole genome shotgun (WGS) entry which is preliminary data.</text>
</comment>
<keyword evidence="2" id="KW-0238">DNA-binding</keyword>
<dbReference type="InterPro" id="IPR027417">
    <property type="entry name" value="P-loop_NTPase"/>
</dbReference>
<keyword evidence="3" id="KW-0413">Isomerase</keyword>
<dbReference type="InterPro" id="IPR011545">
    <property type="entry name" value="DEAD/DEAH_box_helicase_dom"/>
</dbReference>
<evidence type="ECO:0000256" key="3">
    <source>
        <dbReference type="ARBA" id="ARBA00023235"/>
    </source>
</evidence>
<comment type="similarity">
    <text evidence="1">Belongs to the helicase family. RecQ subfamily.</text>
</comment>
<dbReference type="AlphaFoldDB" id="A0A9D2G9W6"/>
<evidence type="ECO:0000256" key="2">
    <source>
        <dbReference type="ARBA" id="ARBA00023125"/>
    </source>
</evidence>
<evidence type="ECO:0000256" key="5">
    <source>
        <dbReference type="ARBA" id="ARBA00034808"/>
    </source>
</evidence>
<evidence type="ECO:0000313" key="8">
    <source>
        <dbReference type="Proteomes" id="UP000824116"/>
    </source>
</evidence>
<dbReference type="PROSITE" id="PS51192">
    <property type="entry name" value="HELICASE_ATP_BIND_1"/>
    <property type="match status" value="1"/>
</dbReference>
<evidence type="ECO:0000256" key="4">
    <source>
        <dbReference type="ARBA" id="ARBA00034617"/>
    </source>
</evidence>
<comment type="catalytic activity">
    <reaction evidence="4">
        <text>Couples ATP hydrolysis with the unwinding of duplex DNA by translocating in the 3'-5' direction.</text>
        <dbReference type="EC" id="5.6.2.4"/>
    </reaction>
</comment>
<dbReference type="GO" id="GO:0043590">
    <property type="term" value="C:bacterial nucleoid"/>
    <property type="evidence" value="ECO:0007669"/>
    <property type="project" value="TreeGrafter"/>
</dbReference>
<gene>
    <name evidence="7" type="ORF">H9723_06590</name>
</gene>
<dbReference type="GO" id="GO:0043138">
    <property type="term" value="F:3'-5' DNA helicase activity"/>
    <property type="evidence" value="ECO:0007669"/>
    <property type="project" value="UniProtKB-EC"/>
</dbReference>
<dbReference type="GO" id="GO:0006310">
    <property type="term" value="P:DNA recombination"/>
    <property type="evidence" value="ECO:0007669"/>
    <property type="project" value="TreeGrafter"/>
</dbReference>
<dbReference type="EMBL" id="DXAY01000152">
    <property type="protein sequence ID" value="HIZ74892.1"/>
    <property type="molecule type" value="Genomic_DNA"/>
</dbReference>
<evidence type="ECO:0000256" key="1">
    <source>
        <dbReference type="ARBA" id="ARBA00005446"/>
    </source>
</evidence>
<name>A0A9D2G9W6_9FIRM</name>
<feature type="domain" description="Helicase ATP-binding" evidence="6">
    <location>
        <begin position="23"/>
        <end position="100"/>
    </location>
</feature>
<dbReference type="GO" id="GO:0006281">
    <property type="term" value="P:DNA repair"/>
    <property type="evidence" value="ECO:0007669"/>
    <property type="project" value="TreeGrafter"/>
</dbReference>
<protein>
    <recommendedName>
        <fullName evidence="5">DNA 3'-5' helicase</fullName>
        <ecNumber evidence="5">5.6.2.4</ecNumber>
    </recommendedName>
</protein>
<evidence type="ECO:0000313" key="7">
    <source>
        <dbReference type="EMBL" id="HIZ74892.1"/>
    </source>
</evidence>
<dbReference type="GO" id="GO:0009378">
    <property type="term" value="F:four-way junction helicase activity"/>
    <property type="evidence" value="ECO:0007669"/>
    <property type="project" value="TreeGrafter"/>
</dbReference>
<dbReference type="CDD" id="cd17920">
    <property type="entry name" value="DEXHc_RecQ"/>
    <property type="match status" value="1"/>
</dbReference>
<dbReference type="PANTHER" id="PTHR13710:SF105">
    <property type="entry name" value="ATP-DEPENDENT DNA HELICASE Q1"/>
    <property type="match status" value="1"/>
</dbReference>
<dbReference type="GO" id="GO:0005524">
    <property type="term" value="F:ATP binding"/>
    <property type="evidence" value="ECO:0007669"/>
    <property type="project" value="InterPro"/>
</dbReference>
<keyword evidence="7" id="KW-0067">ATP-binding</keyword>